<name>A8NCQ5_COPC7</name>
<accession>A8NCQ5</accession>
<dbReference type="AlphaFoldDB" id="A8NCQ5"/>
<dbReference type="InParanoid" id="A8NCQ5"/>
<dbReference type="KEGG" id="cci:CC1G_03613"/>
<dbReference type="RefSeq" id="XP_001832599.1">
    <property type="nucleotide sequence ID" value="XM_001832547.1"/>
</dbReference>
<dbReference type="GeneID" id="6009087"/>
<evidence type="ECO:0000313" key="1">
    <source>
        <dbReference type="EMBL" id="EAU89348.1"/>
    </source>
</evidence>
<dbReference type="EMBL" id="AACS02000009">
    <property type="protein sequence ID" value="EAU89348.1"/>
    <property type="molecule type" value="Genomic_DNA"/>
</dbReference>
<protein>
    <submittedName>
        <fullName evidence="1">Uncharacterized protein</fullName>
    </submittedName>
</protein>
<organism evidence="1 2">
    <name type="scientific">Coprinopsis cinerea (strain Okayama-7 / 130 / ATCC MYA-4618 / FGSC 9003)</name>
    <name type="common">Inky cap fungus</name>
    <name type="synonym">Hormographiella aspergillata</name>
    <dbReference type="NCBI Taxonomy" id="240176"/>
    <lineage>
        <taxon>Eukaryota</taxon>
        <taxon>Fungi</taxon>
        <taxon>Dikarya</taxon>
        <taxon>Basidiomycota</taxon>
        <taxon>Agaricomycotina</taxon>
        <taxon>Agaricomycetes</taxon>
        <taxon>Agaricomycetidae</taxon>
        <taxon>Agaricales</taxon>
        <taxon>Agaricineae</taxon>
        <taxon>Psathyrellaceae</taxon>
        <taxon>Coprinopsis</taxon>
    </lineage>
</organism>
<dbReference type="OrthoDB" id="10683260at2759"/>
<proteinExistence type="predicted"/>
<sequence>MYFRLCEMLTTDEGSSSDGDGDDGVGGGQWTHDIGIRSFLIFVKRLLIRSRPTPLHISLLFPGTYTPKTALVATAKALRPLITKEANRLTTLDVETLDMRFIRMGVSLPLLRSLLCSNAFFPLESALHTPSLNKLILLNPIPGSCLADPRLQLSNLTEMCFFQNSRHGSGCGLDSLDLLASLRHTPNLAVLRITPASKFMWGGGSEDKRSVPLANLKTLEANGVHSSFICALDTPNLENLDVFIHKGSIDQALAGARRVTSSLTEFLQHTPKLKCLRFGYSNHYQFLDLHRPITDYRFLVSQELQPSDFGKIHQELKENFRRHSAKYSNFLCDVVNFRRFTKSRWPECGFVEDLVGWIEENSRVMEPDGTTRGLQSALDDHTVLEIIRFLALEEIPGTRKFVLQVTQGYLV</sequence>
<reference evidence="1 2" key="1">
    <citation type="journal article" date="2010" name="Proc. Natl. Acad. Sci. U.S.A.">
        <title>Insights into evolution of multicellular fungi from the assembled chromosomes of the mushroom Coprinopsis cinerea (Coprinus cinereus).</title>
        <authorList>
            <person name="Stajich J.E."/>
            <person name="Wilke S.K."/>
            <person name="Ahren D."/>
            <person name="Au C.H."/>
            <person name="Birren B.W."/>
            <person name="Borodovsky M."/>
            <person name="Burns C."/>
            <person name="Canback B."/>
            <person name="Casselton L.A."/>
            <person name="Cheng C.K."/>
            <person name="Deng J."/>
            <person name="Dietrich F.S."/>
            <person name="Fargo D.C."/>
            <person name="Farman M.L."/>
            <person name="Gathman A.C."/>
            <person name="Goldberg J."/>
            <person name="Guigo R."/>
            <person name="Hoegger P.J."/>
            <person name="Hooker J.B."/>
            <person name="Huggins A."/>
            <person name="James T.Y."/>
            <person name="Kamada T."/>
            <person name="Kilaru S."/>
            <person name="Kodira C."/>
            <person name="Kues U."/>
            <person name="Kupfer D."/>
            <person name="Kwan H.S."/>
            <person name="Lomsadze A."/>
            <person name="Li W."/>
            <person name="Lilly W.W."/>
            <person name="Ma L.J."/>
            <person name="Mackey A.J."/>
            <person name="Manning G."/>
            <person name="Martin F."/>
            <person name="Muraguchi H."/>
            <person name="Natvig D.O."/>
            <person name="Palmerini H."/>
            <person name="Ramesh M.A."/>
            <person name="Rehmeyer C.J."/>
            <person name="Roe B.A."/>
            <person name="Shenoy N."/>
            <person name="Stanke M."/>
            <person name="Ter-Hovhannisyan V."/>
            <person name="Tunlid A."/>
            <person name="Velagapudi R."/>
            <person name="Vision T.J."/>
            <person name="Zeng Q."/>
            <person name="Zolan M.E."/>
            <person name="Pukkila P.J."/>
        </authorList>
    </citation>
    <scope>NUCLEOTIDE SEQUENCE [LARGE SCALE GENOMIC DNA]</scope>
    <source>
        <strain evidence="2">Okayama-7 / 130 / ATCC MYA-4618 / FGSC 9003</strain>
    </source>
</reference>
<dbReference type="VEuPathDB" id="FungiDB:CC1G_03613"/>
<keyword evidence="2" id="KW-1185">Reference proteome</keyword>
<comment type="caution">
    <text evidence="1">The sequence shown here is derived from an EMBL/GenBank/DDBJ whole genome shotgun (WGS) entry which is preliminary data.</text>
</comment>
<gene>
    <name evidence="1" type="ORF">CC1G_03613</name>
</gene>
<evidence type="ECO:0000313" key="2">
    <source>
        <dbReference type="Proteomes" id="UP000001861"/>
    </source>
</evidence>
<dbReference type="Proteomes" id="UP000001861">
    <property type="component" value="Unassembled WGS sequence"/>
</dbReference>